<dbReference type="Pfam" id="PF00903">
    <property type="entry name" value="Glyoxalase"/>
    <property type="match status" value="1"/>
</dbReference>
<dbReference type="RefSeq" id="WP_160905738.1">
    <property type="nucleotide sequence ID" value="NZ_WVHS01000001.1"/>
</dbReference>
<keyword evidence="3" id="KW-1185">Reference proteome</keyword>
<dbReference type="InterPro" id="IPR037523">
    <property type="entry name" value="VOC_core"/>
</dbReference>
<dbReference type="InterPro" id="IPR004360">
    <property type="entry name" value="Glyas_Fos-R_dOase_dom"/>
</dbReference>
<dbReference type="Gene3D" id="3.10.180.10">
    <property type="entry name" value="2,3-Dihydroxybiphenyl 1,2-Dioxygenase, domain 1"/>
    <property type="match status" value="1"/>
</dbReference>
<accession>A0A7K1XVJ7</accession>
<dbReference type="AlphaFoldDB" id="A0A7K1XVJ7"/>
<evidence type="ECO:0000313" key="2">
    <source>
        <dbReference type="EMBL" id="MXV14789.1"/>
    </source>
</evidence>
<organism evidence="2 3">
    <name type="scientific">Hufsiella ginkgonis</name>
    <dbReference type="NCBI Taxonomy" id="2695274"/>
    <lineage>
        <taxon>Bacteria</taxon>
        <taxon>Pseudomonadati</taxon>
        <taxon>Bacteroidota</taxon>
        <taxon>Sphingobacteriia</taxon>
        <taxon>Sphingobacteriales</taxon>
        <taxon>Sphingobacteriaceae</taxon>
        <taxon>Hufsiella</taxon>
    </lineage>
</organism>
<evidence type="ECO:0000259" key="1">
    <source>
        <dbReference type="PROSITE" id="PS51819"/>
    </source>
</evidence>
<sequence>MLKVSTPILASLNEVKTIDFYTKQLGFAHRGGHAGYLIFERDGVMVHLYACSVPEVPGYTGCYFYVTDIDEWYARCQERKLVHPNGELKLMPFGLRQFAIVDNNGNIIYIAEHKEQ</sequence>
<evidence type="ECO:0000313" key="3">
    <source>
        <dbReference type="Proteomes" id="UP000451233"/>
    </source>
</evidence>
<reference evidence="2 3" key="1">
    <citation type="submission" date="2019-11" db="EMBL/GenBank/DDBJ databases">
        <title>Pedobacter sp. HMF7056 Genome sequencing and assembly.</title>
        <authorList>
            <person name="Kang H."/>
            <person name="Kim H."/>
            <person name="Joh K."/>
        </authorList>
    </citation>
    <scope>NUCLEOTIDE SEQUENCE [LARGE SCALE GENOMIC DNA]</scope>
    <source>
        <strain evidence="2 3">HMF7056</strain>
    </source>
</reference>
<dbReference type="Proteomes" id="UP000451233">
    <property type="component" value="Unassembled WGS sequence"/>
</dbReference>
<feature type="domain" description="VOC" evidence="1">
    <location>
        <begin position="1"/>
        <end position="113"/>
    </location>
</feature>
<protein>
    <recommendedName>
        <fullName evidence="1">VOC domain-containing protein</fullName>
    </recommendedName>
</protein>
<dbReference type="InterPro" id="IPR029068">
    <property type="entry name" value="Glyas_Bleomycin-R_OHBP_Dase"/>
</dbReference>
<name>A0A7K1XVJ7_9SPHI</name>
<comment type="caution">
    <text evidence="2">The sequence shown here is derived from an EMBL/GenBank/DDBJ whole genome shotgun (WGS) entry which is preliminary data.</text>
</comment>
<gene>
    <name evidence="2" type="ORF">GS398_05730</name>
</gene>
<dbReference type="EMBL" id="WVHS01000001">
    <property type="protein sequence ID" value="MXV14789.1"/>
    <property type="molecule type" value="Genomic_DNA"/>
</dbReference>
<dbReference type="PROSITE" id="PS51819">
    <property type="entry name" value="VOC"/>
    <property type="match status" value="1"/>
</dbReference>
<proteinExistence type="predicted"/>
<dbReference type="SUPFAM" id="SSF54593">
    <property type="entry name" value="Glyoxalase/Bleomycin resistance protein/Dihydroxybiphenyl dioxygenase"/>
    <property type="match status" value="1"/>
</dbReference>